<keyword evidence="4 5" id="KW-0472">Membrane</keyword>
<evidence type="ECO:0000256" key="2">
    <source>
        <dbReference type="ARBA" id="ARBA00022692"/>
    </source>
</evidence>
<keyword evidence="3 5" id="KW-1133">Transmembrane helix</keyword>
<protein>
    <recommendedName>
        <fullName evidence="6">Major facilitator superfamily (MFS) profile domain-containing protein</fullName>
    </recommendedName>
</protein>
<feature type="transmembrane region" description="Helical" evidence="5">
    <location>
        <begin position="468"/>
        <end position="488"/>
    </location>
</feature>
<keyword evidence="2 5" id="KW-0812">Transmembrane</keyword>
<keyword evidence="8" id="KW-1185">Reference proteome</keyword>
<dbReference type="CTD" id="20247485"/>
<dbReference type="EMBL" id="KB199650">
    <property type="protein sequence ID" value="ESP05325.1"/>
    <property type="molecule type" value="Genomic_DNA"/>
</dbReference>
<dbReference type="SUPFAM" id="SSF103473">
    <property type="entry name" value="MFS general substrate transporter"/>
    <property type="match status" value="1"/>
</dbReference>
<feature type="transmembrane region" description="Helical" evidence="5">
    <location>
        <begin position="243"/>
        <end position="262"/>
    </location>
</feature>
<dbReference type="OrthoDB" id="5141738at2759"/>
<name>V4CS19_LOTGI</name>
<feature type="transmembrane region" description="Helical" evidence="5">
    <location>
        <begin position="20"/>
        <end position="40"/>
    </location>
</feature>
<evidence type="ECO:0000313" key="8">
    <source>
        <dbReference type="Proteomes" id="UP000030746"/>
    </source>
</evidence>
<dbReference type="AlphaFoldDB" id="V4CS19"/>
<dbReference type="GO" id="GO:0016020">
    <property type="term" value="C:membrane"/>
    <property type="evidence" value="ECO:0007669"/>
    <property type="project" value="UniProtKB-SubCell"/>
</dbReference>
<dbReference type="InterPro" id="IPR036259">
    <property type="entry name" value="MFS_trans_sf"/>
</dbReference>
<dbReference type="HOGENOM" id="CLU_001265_33_3_1"/>
<feature type="transmembrane region" description="Helical" evidence="5">
    <location>
        <begin position="157"/>
        <end position="174"/>
    </location>
</feature>
<dbReference type="Pfam" id="PF00083">
    <property type="entry name" value="Sugar_tr"/>
    <property type="match status" value="1"/>
</dbReference>
<feature type="transmembrane region" description="Helical" evidence="5">
    <location>
        <begin position="377"/>
        <end position="395"/>
    </location>
</feature>
<organism evidence="7 8">
    <name type="scientific">Lottia gigantea</name>
    <name type="common">Giant owl limpet</name>
    <dbReference type="NCBI Taxonomy" id="225164"/>
    <lineage>
        <taxon>Eukaryota</taxon>
        <taxon>Metazoa</taxon>
        <taxon>Spiralia</taxon>
        <taxon>Lophotrochozoa</taxon>
        <taxon>Mollusca</taxon>
        <taxon>Gastropoda</taxon>
        <taxon>Patellogastropoda</taxon>
        <taxon>Lottioidea</taxon>
        <taxon>Lottiidae</taxon>
        <taxon>Lottia</taxon>
    </lineage>
</organism>
<evidence type="ECO:0000259" key="6">
    <source>
        <dbReference type="PROSITE" id="PS50850"/>
    </source>
</evidence>
<dbReference type="KEGG" id="lgi:LOTGIDRAFT_227962"/>
<feature type="transmembrane region" description="Helical" evidence="5">
    <location>
        <begin position="407"/>
        <end position="429"/>
    </location>
</feature>
<sequence>METTEGVDGVLLALGGYSRYQIFHFCLMLLCDLSASFQLLDMVFIGKSVPHHCAAPPDGTNFTIDGIDLPPSSNITYYQCSIGVIHTTDNNSKLQTLPCIYGMQYTERKDVSFVSEFDLVCDRQALSDLPQTLLILGQALGALILPYFSDRFGRKPVHVLSHSILLVIGISIAFSPNYLVFAILRLLIGVVQQGIVLTYATYASEMFPTRYRRVICLFGGIMLTCSSIFMTGIGYLMRFESWRYLQLAYTASALHVIVQFLFMDESFRWLMRNGKYQLALKNIKKAIRMSKADRELVLEAFNKVVEESTDIPGHGLRENGDSSGAKTKRLSLLDIFKRKRLALNTFIIWFMWCTAAMTFFGLFFTSTSLSGDPHLNVFLNALMGLPTAIIFWGIIDRVAGHTTSAFITTFSLLGIIGAEGAFSVCFFYTPELYPTNVRNVALGSASVAARTGGMIAPFSRLMIKHIPWGPGAIFSIFCLVSAFLVIWLPETREKQLPQTMADLKLLYPKRERKAAKVGELKPL</sequence>
<feature type="transmembrane region" description="Helical" evidence="5">
    <location>
        <begin position="341"/>
        <end position="365"/>
    </location>
</feature>
<dbReference type="GeneID" id="20247485"/>
<dbReference type="InterPro" id="IPR020846">
    <property type="entry name" value="MFS_dom"/>
</dbReference>
<dbReference type="Gene3D" id="1.20.1250.20">
    <property type="entry name" value="MFS general substrate transporter like domains"/>
    <property type="match status" value="1"/>
</dbReference>
<accession>V4CS19</accession>
<dbReference type="InterPro" id="IPR005828">
    <property type="entry name" value="MFS_sugar_transport-like"/>
</dbReference>
<dbReference type="PANTHER" id="PTHR24064">
    <property type="entry name" value="SOLUTE CARRIER FAMILY 22 MEMBER"/>
    <property type="match status" value="1"/>
</dbReference>
<reference evidence="7 8" key="1">
    <citation type="journal article" date="2013" name="Nature">
        <title>Insights into bilaterian evolution from three spiralian genomes.</title>
        <authorList>
            <person name="Simakov O."/>
            <person name="Marletaz F."/>
            <person name="Cho S.J."/>
            <person name="Edsinger-Gonzales E."/>
            <person name="Havlak P."/>
            <person name="Hellsten U."/>
            <person name="Kuo D.H."/>
            <person name="Larsson T."/>
            <person name="Lv J."/>
            <person name="Arendt D."/>
            <person name="Savage R."/>
            <person name="Osoegawa K."/>
            <person name="de Jong P."/>
            <person name="Grimwood J."/>
            <person name="Chapman J.A."/>
            <person name="Shapiro H."/>
            <person name="Aerts A."/>
            <person name="Otillar R.P."/>
            <person name="Terry A.Y."/>
            <person name="Boore J.L."/>
            <person name="Grigoriev I.V."/>
            <person name="Lindberg D.R."/>
            <person name="Seaver E.C."/>
            <person name="Weisblat D.A."/>
            <person name="Putnam N.H."/>
            <person name="Rokhsar D.S."/>
        </authorList>
    </citation>
    <scope>NUCLEOTIDE SEQUENCE [LARGE SCALE GENOMIC DNA]</scope>
</reference>
<evidence type="ECO:0000256" key="5">
    <source>
        <dbReference type="SAM" id="Phobius"/>
    </source>
</evidence>
<dbReference type="RefSeq" id="XP_009043870.1">
    <property type="nucleotide sequence ID" value="XM_009045622.1"/>
</dbReference>
<dbReference type="OMA" id="WLVCILT"/>
<feature type="domain" description="Major facilitator superfamily (MFS) profile" evidence="6">
    <location>
        <begin position="27"/>
        <end position="493"/>
    </location>
</feature>
<dbReference type="PROSITE" id="PS50850">
    <property type="entry name" value="MFS"/>
    <property type="match status" value="1"/>
</dbReference>
<evidence type="ECO:0000256" key="3">
    <source>
        <dbReference type="ARBA" id="ARBA00022989"/>
    </source>
</evidence>
<dbReference type="Proteomes" id="UP000030746">
    <property type="component" value="Unassembled WGS sequence"/>
</dbReference>
<proteinExistence type="predicted"/>
<evidence type="ECO:0000256" key="4">
    <source>
        <dbReference type="ARBA" id="ARBA00023136"/>
    </source>
</evidence>
<evidence type="ECO:0000313" key="7">
    <source>
        <dbReference type="EMBL" id="ESP05325.1"/>
    </source>
</evidence>
<comment type="subcellular location">
    <subcellularLocation>
        <location evidence="1">Membrane</location>
        <topology evidence="1">Multi-pass membrane protein</topology>
    </subcellularLocation>
</comment>
<feature type="transmembrane region" description="Helical" evidence="5">
    <location>
        <begin position="214"/>
        <end position="237"/>
    </location>
</feature>
<feature type="transmembrane region" description="Helical" evidence="5">
    <location>
        <begin position="180"/>
        <end position="202"/>
    </location>
</feature>
<gene>
    <name evidence="7" type="ORF">LOTGIDRAFT_227962</name>
</gene>
<dbReference type="STRING" id="225164.V4CS19"/>
<dbReference type="GO" id="GO:0022857">
    <property type="term" value="F:transmembrane transporter activity"/>
    <property type="evidence" value="ECO:0007669"/>
    <property type="project" value="InterPro"/>
</dbReference>
<evidence type="ECO:0000256" key="1">
    <source>
        <dbReference type="ARBA" id="ARBA00004141"/>
    </source>
</evidence>